<accession>X1S892</accession>
<dbReference type="PANTHER" id="PTHR12358:SF106">
    <property type="entry name" value="LIPID KINASE YEGS"/>
    <property type="match status" value="1"/>
</dbReference>
<dbReference type="Gene3D" id="2.60.200.40">
    <property type="match status" value="1"/>
</dbReference>
<evidence type="ECO:0000259" key="1">
    <source>
        <dbReference type="PROSITE" id="PS50146"/>
    </source>
</evidence>
<gene>
    <name evidence="2" type="ORF">S12H4_03552</name>
</gene>
<proteinExistence type="predicted"/>
<sequence>MKYFLIMNPKSQGGKSKKRFHHIWKLLDHGGIKYRYETTQSLDHARQLSQFANKQNYDVIVAIGGDGTINSVLNGFFDDKGNKISDSRMGVIYTGTSPDFCKSYNIPLNLDEAVDTLIAQRCRKIKVGKVTFLKENMKMLNNYGLEKAGVPVVGYFVCCANIDLGATLARRANSGIRKYAGDFLGTFLSLISTVASYRANNFTIVKNERKTIVENLYNISIGRTRYIASGIKLNTRLDDDDDRFYCLTVTNLNWMNFPKLVKKIYSGKSFKNNHIISLDYCDKLEIYGNFLNPEIEYDGDPAGYLPCRIELANDTLELVVKK</sequence>
<dbReference type="InterPro" id="IPR016064">
    <property type="entry name" value="NAD/diacylglycerol_kinase_sf"/>
</dbReference>
<dbReference type="SUPFAM" id="SSF111331">
    <property type="entry name" value="NAD kinase/diacylglycerol kinase-like"/>
    <property type="match status" value="1"/>
</dbReference>
<protein>
    <recommendedName>
        <fullName evidence="1">DAGKc domain-containing protein</fullName>
    </recommendedName>
</protein>
<dbReference type="PANTHER" id="PTHR12358">
    <property type="entry name" value="SPHINGOSINE KINASE"/>
    <property type="match status" value="1"/>
</dbReference>
<evidence type="ECO:0000313" key="2">
    <source>
        <dbReference type="EMBL" id="GAI71650.1"/>
    </source>
</evidence>
<dbReference type="InterPro" id="IPR001206">
    <property type="entry name" value="Diacylglycerol_kinase_cat_dom"/>
</dbReference>
<dbReference type="Gene3D" id="3.40.50.10330">
    <property type="entry name" value="Probable inorganic polyphosphate/atp-NAD kinase, domain 1"/>
    <property type="match status" value="1"/>
</dbReference>
<dbReference type="GO" id="GO:0016301">
    <property type="term" value="F:kinase activity"/>
    <property type="evidence" value="ECO:0007669"/>
    <property type="project" value="InterPro"/>
</dbReference>
<dbReference type="AlphaFoldDB" id="X1S892"/>
<dbReference type="InterPro" id="IPR017438">
    <property type="entry name" value="ATP-NAD_kinase_N"/>
</dbReference>
<name>X1S892_9ZZZZ</name>
<dbReference type="EMBL" id="BARW01001010">
    <property type="protein sequence ID" value="GAI71650.1"/>
    <property type="molecule type" value="Genomic_DNA"/>
</dbReference>
<organism evidence="2">
    <name type="scientific">marine sediment metagenome</name>
    <dbReference type="NCBI Taxonomy" id="412755"/>
    <lineage>
        <taxon>unclassified sequences</taxon>
        <taxon>metagenomes</taxon>
        <taxon>ecological metagenomes</taxon>
    </lineage>
</organism>
<dbReference type="SMART" id="SM00046">
    <property type="entry name" value="DAGKc"/>
    <property type="match status" value="1"/>
</dbReference>
<feature type="domain" description="DAGKc" evidence="1">
    <location>
        <begin position="1"/>
        <end position="134"/>
    </location>
</feature>
<dbReference type="GO" id="GO:0005886">
    <property type="term" value="C:plasma membrane"/>
    <property type="evidence" value="ECO:0007669"/>
    <property type="project" value="TreeGrafter"/>
</dbReference>
<dbReference type="InterPro" id="IPR050187">
    <property type="entry name" value="Lipid_Phosphate_FormReg"/>
</dbReference>
<dbReference type="PROSITE" id="PS50146">
    <property type="entry name" value="DAGK"/>
    <property type="match status" value="1"/>
</dbReference>
<comment type="caution">
    <text evidence="2">The sequence shown here is derived from an EMBL/GenBank/DDBJ whole genome shotgun (WGS) entry which is preliminary data.</text>
</comment>
<reference evidence="2" key="1">
    <citation type="journal article" date="2014" name="Front. Microbiol.">
        <title>High frequency of phylogenetically diverse reductive dehalogenase-homologous genes in deep subseafloor sedimentary metagenomes.</title>
        <authorList>
            <person name="Kawai M."/>
            <person name="Futagami T."/>
            <person name="Toyoda A."/>
            <person name="Takaki Y."/>
            <person name="Nishi S."/>
            <person name="Hori S."/>
            <person name="Arai W."/>
            <person name="Tsubouchi T."/>
            <person name="Morono Y."/>
            <person name="Uchiyama I."/>
            <person name="Ito T."/>
            <person name="Fujiyama A."/>
            <person name="Inagaki F."/>
            <person name="Takami H."/>
        </authorList>
    </citation>
    <scope>NUCLEOTIDE SEQUENCE</scope>
    <source>
        <strain evidence="2">Expedition CK06-06</strain>
    </source>
</reference>
<dbReference type="Pfam" id="PF00781">
    <property type="entry name" value="DAGK_cat"/>
    <property type="match status" value="1"/>
</dbReference>